<dbReference type="AlphaFoldDB" id="A0A1S3CXN0"/>
<organism evidence="3 4">
    <name type="scientific">Diaphorina citri</name>
    <name type="common">Asian citrus psyllid</name>
    <dbReference type="NCBI Taxonomy" id="121845"/>
    <lineage>
        <taxon>Eukaryota</taxon>
        <taxon>Metazoa</taxon>
        <taxon>Ecdysozoa</taxon>
        <taxon>Arthropoda</taxon>
        <taxon>Hexapoda</taxon>
        <taxon>Insecta</taxon>
        <taxon>Pterygota</taxon>
        <taxon>Neoptera</taxon>
        <taxon>Paraneoptera</taxon>
        <taxon>Hemiptera</taxon>
        <taxon>Sternorrhyncha</taxon>
        <taxon>Psylloidea</taxon>
        <taxon>Psyllidae</taxon>
        <taxon>Diaphorininae</taxon>
        <taxon>Diaphorina</taxon>
    </lineage>
</organism>
<dbReference type="RefSeq" id="XP_008469877.2">
    <property type="nucleotide sequence ID" value="XM_008471655.3"/>
</dbReference>
<gene>
    <name evidence="4" type="primary">LOC103507204</name>
</gene>
<feature type="compositionally biased region" description="Basic and acidic residues" evidence="1">
    <location>
        <begin position="512"/>
        <end position="536"/>
    </location>
</feature>
<feature type="region of interest" description="Disordered" evidence="1">
    <location>
        <begin position="512"/>
        <end position="538"/>
    </location>
</feature>
<keyword evidence="2" id="KW-0732">Signal</keyword>
<protein>
    <submittedName>
        <fullName evidence="4">Uncharacterized protein LOC103507204</fullName>
    </submittedName>
</protein>
<feature type="compositionally biased region" description="Polar residues" evidence="1">
    <location>
        <begin position="381"/>
        <end position="404"/>
    </location>
</feature>
<proteinExistence type="predicted"/>
<feature type="compositionally biased region" description="Basic and acidic residues" evidence="1">
    <location>
        <begin position="208"/>
        <end position="233"/>
    </location>
</feature>
<evidence type="ECO:0000256" key="1">
    <source>
        <dbReference type="SAM" id="MobiDB-lite"/>
    </source>
</evidence>
<feature type="compositionally biased region" description="Basic and acidic residues" evidence="1">
    <location>
        <begin position="364"/>
        <end position="376"/>
    </location>
</feature>
<dbReference type="GeneID" id="103507204"/>
<reference evidence="4" key="1">
    <citation type="submission" date="2025-08" db="UniProtKB">
        <authorList>
            <consortium name="RefSeq"/>
        </authorList>
    </citation>
    <scope>IDENTIFICATION</scope>
</reference>
<feature type="region of interest" description="Disordered" evidence="1">
    <location>
        <begin position="704"/>
        <end position="743"/>
    </location>
</feature>
<dbReference type="KEGG" id="dci:103507204"/>
<dbReference type="PaxDb" id="121845-A0A1S3CXN0"/>
<evidence type="ECO:0000256" key="2">
    <source>
        <dbReference type="SAM" id="SignalP"/>
    </source>
</evidence>
<feature type="signal peptide" evidence="2">
    <location>
        <begin position="1"/>
        <end position="25"/>
    </location>
</feature>
<evidence type="ECO:0000313" key="4">
    <source>
        <dbReference type="RefSeq" id="XP_008469877.2"/>
    </source>
</evidence>
<keyword evidence="3" id="KW-1185">Reference proteome</keyword>
<feature type="chain" id="PRO_5017940961" evidence="2">
    <location>
        <begin position="26"/>
        <end position="779"/>
    </location>
</feature>
<feature type="compositionally biased region" description="Basic residues" evidence="1">
    <location>
        <begin position="234"/>
        <end position="247"/>
    </location>
</feature>
<evidence type="ECO:0000313" key="3">
    <source>
        <dbReference type="Proteomes" id="UP000079169"/>
    </source>
</evidence>
<feature type="region of interest" description="Disordered" evidence="1">
    <location>
        <begin position="208"/>
        <end position="415"/>
    </location>
</feature>
<feature type="compositionally biased region" description="Acidic residues" evidence="1">
    <location>
        <begin position="258"/>
        <end position="267"/>
    </location>
</feature>
<dbReference type="Proteomes" id="UP000079169">
    <property type="component" value="Unplaced"/>
</dbReference>
<name>A0A1S3CXN0_DIACI</name>
<sequence>MFYSLCETVVLVFLLTNFNVYGSSAVEQDSGCVQCTDPLKSCSRYVEELGEVEHRRAAQLVNTPNSQDQYRCMRSADYARDLGDATRMRISSKIMRLNRIIDEAKKHEKNMADEGSNLIPIKMKDVNRLSLTNIRNRDSSKRSKFKGHGEYKIKDMVSETLSPDVNIQIDAIKDSVTNLKEEPVLLTETDSKTVGEKKDLVEVKDELKETGGESKEKVKEAKGKEKVKLSKDRKLSKKHKSKHKVRDFKRPNALDAESSSDFEDENGEVIAADETRGDSAMNKDTNEGSNAYPTDSTDKQLGDYVSSSNNEEQPFSDQEQSSDDQLSDLNLKLNRKSPSDPSEESALGDSNNSGDGVENGPDGIETKEVDGLREYGDSDQAYDNVQGGSQDESSLTETETSNADKSLARPNWNSQVNPPYKIKPCNCECKPPASTTKSTWTTPCTMPCTNKCTTPCTTKSTNTCPTTCPTTNKSLMCCPAKIYICSKPQTTCPPPASCPMCNNAELSEDADKSDETEKCEAAPKATEEEKPEKAVEDSNDSNIAVLSKEMQGINNRLEKIIKIIHGQKKSLETCEAAPKATEEEKPEKAVEDSNDSNIAVLSKEMQGINNRLEKIIKIIHGQKKSQGLGIDKTVKNDAGEIHKKSLNLDSDKGTNLVEVQKKSLSLNNTQAGVNNEGNKVEVHKAQCLDKNRANLLDADKVEVHKSQSLDKNRATLQDADKADVHKSQSLDDEKSKSDGESRVEVEALSNVGELGMLTPGFLFALLLQYLSHVSCEQQT</sequence>
<accession>A0A1S3CXN0</accession>